<dbReference type="InterPro" id="IPR039763">
    <property type="entry name" value="ARMT1"/>
</dbReference>
<dbReference type="GO" id="GO:0046872">
    <property type="term" value="F:metal ion binding"/>
    <property type="evidence" value="ECO:0007669"/>
    <property type="project" value="UniProtKB-UniRule"/>
</dbReference>
<evidence type="ECO:0000256" key="12">
    <source>
        <dbReference type="ARBA" id="ARBA00048809"/>
    </source>
</evidence>
<evidence type="ECO:0000256" key="3">
    <source>
        <dbReference type="ARBA" id="ARBA00009519"/>
    </source>
</evidence>
<organism evidence="15 16">
    <name type="scientific">Vombatus ursinus</name>
    <name type="common">Common wombat</name>
    <dbReference type="NCBI Taxonomy" id="29139"/>
    <lineage>
        <taxon>Eukaryota</taxon>
        <taxon>Metazoa</taxon>
        <taxon>Chordata</taxon>
        <taxon>Craniata</taxon>
        <taxon>Vertebrata</taxon>
        <taxon>Euteleostomi</taxon>
        <taxon>Mammalia</taxon>
        <taxon>Metatheria</taxon>
        <taxon>Diprotodontia</taxon>
        <taxon>Vombatidae</taxon>
        <taxon>Vombatus</taxon>
    </lineage>
</organism>
<dbReference type="PANTHER" id="PTHR12260:SF6">
    <property type="entry name" value="DAMAGE-CONTROL PHOSPHATASE ARMT1"/>
    <property type="match status" value="1"/>
</dbReference>
<evidence type="ECO:0000256" key="1">
    <source>
        <dbReference type="ARBA" id="ARBA00000807"/>
    </source>
</evidence>
<gene>
    <name evidence="15" type="primary">LOC114040012</name>
</gene>
<keyword evidence="5 13" id="KW-0489">Methyltransferase</keyword>
<keyword evidence="6" id="KW-0808">Transferase</keyword>
<reference evidence="15" key="3">
    <citation type="submission" date="2025-09" db="UniProtKB">
        <authorList>
            <consortium name="Ensembl"/>
        </authorList>
    </citation>
    <scope>IDENTIFICATION</scope>
</reference>
<evidence type="ECO:0000256" key="10">
    <source>
        <dbReference type="ARBA" id="ARBA00023211"/>
    </source>
</evidence>
<dbReference type="GO" id="GO:0006974">
    <property type="term" value="P:DNA damage response"/>
    <property type="evidence" value="ECO:0007669"/>
    <property type="project" value="TreeGrafter"/>
</dbReference>
<dbReference type="FunFam" id="3.40.50.10880:FF:000002">
    <property type="entry name" value="Acidic residue methyltransferase 1"/>
    <property type="match status" value="1"/>
</dbReference>
<dbReference type="GO" id="GO:0008983">
    <property type="term" value="F:protein-glutamate O-methyltransferase activity"/>
    <property type="evidence" value="ECO:0007669"/>
    <property type="project" value="RHEA"/>
</dbReference>
<keyword evidence="16" id="KW-1185">Reference proteome</keyword>
<keyword evidence="7" id="KW-0949">S-adenosyl-L-methionine</keyword>
<reference evidence="16" key="1">
    <citation type="submission" date="2018-12" db="EMBL/GenBank/DDBJ databases">
        <authorList>
            <person name="Yazar S."/>
        </authorList>
    </citation>
    <scope>NUCLEOTIDE SEQUENCE [LARGE SCALE GENOMIC DNA]</scope>
</reference>
<sequence length="444" mass="51249">MDLLPPQMSAKDEGSFAYFTMKNRAPQILTNVINALQQHKNDFFQKLGEVGTGAEKKFISLLSKLLNELQTDEPLLPLTDNCIDTDIWNQYLKYHHSLLNENNKKISWFQSPWLYVECYMYRRIHEALMLSSPSSDLDVFKEPKEQNFLESQEAIRSLCSYLEGLNKIENLDENQLKDEFFKLLQISLWGNKCDLSLSGGQSSSQTSSPLTVLEDLKPFILVNNMDYLWSLLINRKKMRQETFSVTRVDFVLDNAGFELVTDLVMADFLLASKLATEIHFHGKSIPWYVSDTNKNDINWVIEQLKAANTKCMSECGINWEHYFKKHSWVYHDHMFWTLPYEYCAMSQVAPDLYAELQKSNLILFKGDLNYRKLVGDRKWGFTVPFHQALNGFHPAPLCSIRTVKAEVQVGLAPGQGEQVAVTDPQWMNIGKYGVFQFDGHFDLA</sequence>
<dbReference type="EC" id="2.1.1.-" evidence="13"/>
<keyword evidence="9 13" id="KW-0378">Hydrolase</keyword>
<comment type="catalytic activity">
    <reaction evidence="2 13">
        <text>beta-D-fructose 1-phosphate + H2O = D-fructose + phosphate</text>
        <dbReference type="Rhea" id="RHEA:35603"/>
        <dbReference type="ChEBI" id="CHEBI:15377"/>
        <dbReference type="ChEBI" id="CHEBI:37721"/>
        <dbReference type="ChEBI" id="CHEBI:43474"/>
        <dbReference type="ChEBI" id="CHEBI:138881"/>
    </reaction>
</comment>
<dbReference type="OMA" id="IFARQKM"/>
<name>A0A4X2JVQ7_VOMUR</name>
<evidence type="ECO:0000313" key="15">
    <source>
        <dbReference type="Ensembl" id="ENSVURP00010002021.1"/>
    </source>
</evidence>
<dbReference type="InterPro" id="IPR002791">
    <property type="entry name" value="ARMT1-like_metal-bd"/>
</dbReference>
<reference evidence="15" key="2">
    <citation type="submission" date="2025-08" db="UniProtKB">
        <authorList>
            <consortium name="Ensembl"/>
        </authorList>
    </citation>
    <scope>IDENTIFICATION</scope>
</reference>
<keyword evidence="8 13" id="KW-0479">Metal-binding</keyword>
<evidence type="ECO:0000259" key="14">
    <source>
        <dbReference type="Pfam" id="PF01937"/>
    </source>
</evidence>
<dbReference type="InterPro" id="IPR036075">
    <property type="entry name" value="ARMT-1-like_metal-bd_sf"/>
</dbReference>
<evidence type="ECO:0000256" key="6">
    <source>
        <dbReference type="ARBA" id="ARBA00022679"/>
    </source>
</evidence>
<dbReference type="GeneID" id="114040012"/>
<dbReference type="FunFam" id="1.20.930.60:FF:000001">
    <property type="entry name" value="protein-glutamate O-methyltransferase isoform X1"/>
    <property type="match status" value="1"/>
</dbReference>
<comment type="function">
    <text evidence="11 13">Metal-dependent phosphatase that shows phosphatase activity against several substrates, including fructose-1-phosphate and fructose-6-phosphate. Its preference for fructose-1-phosphate, a strong glycating agent that causes DNA damage rather than a canonical yeast metabolite, suggests a damage-control function in hexose phosphate metabolism. Has also been shown to have O-methyltransferase activity that methylates glutamate residues of target proteins to form gamma-glutamyl methyl ester residues. Possibly methylates PCNA, suggesting it is involved in the DNA damage response.</text>
</comment>
<comment type="catalytic activity">
    <reaction evidence="12 13">
        <text>beta-D-fructose 6-phosphate = dihydroxyacetone + D-glyceraldehyde 3-phosphate</text>
        <dbReference type="Rhea" id="RHEA:28002"/>
        <dbReference type="ChEBI" id="CHEBI:16016"/>
        <dbReference type="ChEBI" id="CHEBI:57634"/>
        <dbReference type="ChEBI" id="CHEBI:59776"/>
    </reaction>
</comment>
<proteinExistence type="inferred from homology"/>
<dbReference type="SUPFAM" id="SSF111321">
    <property type="entry name" value="AF1104-like"/>
    <property type="match status" value="1"/>
</dbReference>
<evidence type="ECO:0000256" key="13">
    <source>
        <dbReference type="RuleBase" id="RU367030"/>
    </source>
</evidence>
<accession>A0A4X2JVQ7</accession>
<comment type="similarity">
    <text evidence="3 13">Belongs to the damage-control phosphatase family. Sugar phosphate phosphatase III subfamily.</text>
</comment>
<dbReference type="GO" id="GO:0005634">
    <property type="term" value="C:nucleus"/>
    <property type="evidence" value="ECO:0007669"/>
    <property type="project" value="TreeGrafter"/>
</dbReference>
<keyword evidence="10 13" id="KW-0464">Manganese</keyword>
<evidence type="ECO:0000313" key="16">
    <source>
        <dbReference type="Proteomes" id="UP000314987"/>
    </source>
</evidence>
<dbReference type="EC" id="3.1.3.-" evidence="13"/>
<evidence type="ECO:0000256" key="5">
    <source>
        <dbReference type="ARBA" id="ARBA00022603"/>
    </source>
</evidence>
<dbReference type="AlphaFoldDB" id="A0A4X2JVQ7"/>
<comment type="domain">
    <text evidence="13">Subfamily III proteins have a conserved RTxK motif about 40-50 residues from the C-terminus; the threonine may be replaced by serine or cysteine.</text>
</comment>
<dbReference type="PANTHER" id="PTHR12260">
    <property type="entry name" value="DAMAGE-CONTROL PHOSPHATASE ARMT1"/>
    <property type="match status" value="1"/>
</dbReference>
<dbReference type="GO" id="GO:0097023">
    <property type="term" value="F:fructose 6-phosphate aldolase activity"/>
    <property type="evidence" value="ECO:0007669"/>
    <property type="project" value="RHEA"/>
</dbReference>
<dbReference type="Ensembl" id="ENSVURT00010002310.1">
    <property type="protein sequence ID" value="ENSVURP00010002021.1"/>
    <property type="gene ID" value="ENSVURG00010001687.1"/>
</dbReference>
<dbReference type="Pfam" id="PF01937">
    <property type="entry name" value="ARMT1-like_dom"/>
    <property type="match status" value="1"/>
</dbReference>
<dbReference type="Gene3D" id="3.40.50.10880">
    <property type="entry name" value="Uncharacterised protein PF01937, DUF89, domain 3"/>
    <property type="match status" value="1"/>
</dbReference>
<evidence type="ECO:0000256" key="4">
    <source>
        <dbReference type="ARBA" id="ARBA00022596"/>
    </source>
</evidence>
<dbReference type="Proteomes" id="UP000314987">
    <property type="component" value="Unassembled WGS sequence"/>
</dbReference>
<evidence type="ECO:0000256" key="2">
    <source>
        <dbReference type="ARBA" id="ARBA00001326"/>
    </source>
</evidence>
<comment type="cofactor">
    <cofactor evidence="13">
        <name>Mn(2+)</name>
        <dbReference type="ChEBI" id="CHEBI:29035"/>
    </cofactor>
    <cofactor evidence="13">
        <name>Ni(2+)</name>
        <dbReference type="ChEBI" id="CHEBI:49786"/>
    </cofactor>
</comment>
<dbReference type="RefSeq" id="XP_027713796.1">
    <property type="nucleotide sequence ID" value="XM_027857995.1"/>
</dbReference>
<evidence type="ECO:0000256" key="11">
    <source>
        <dbReference type="ARBA" id="ARBA00045980"/>
    </source>
</evidence>
<dbReference type="Gene3D" id="1.20.930.60">
    <property type="match status" value="1"/>
</dbReference>
<evidence type="ECO:0000256" key="7">
    <source>
        <dbReference type="ARBA" id="ARBA00022691"/>
    </source>
</evidence>
<comment type="catalytic activity">
    <reaction evidence="1 13">
        <text>L-glutamyl-[protein] + S-adenosyl-L-methionine = [protein]-L-glutamate 5-O-methyl ester + S-adenosyl-L-homocysteine</text>
        <dbReference type="Rhea" id="RHEA:24452"/>
        <dbReference type="Rhea" id="RHEA-COMP:10208"/>
        <dbReference type="Rhea" id="RHEA-COMP:10311"/>
        <dbReference type="ChEBI" id="CHEBI:29973"/>
        <dbReference type="ChEBI" id="CHEBI:57856"/>
        <dbReference type="ChEBI" id="CHEBI:59789"/>
        <dbReference type="ChEBI" id="CHEBI:82795"/>
    </reaction>
</comment>
<evidence type="ECO:0000256" key="8">
    <source>
        <dbReference type="ARBA" id="ARBA00022723"/>
    </source>
</evidence>
<feature type="domain" description="Damage-control phosphatase ARMT1-like metal-binding" evidence="14">
    <location>
        <begin position="20"/>
        <end position="419"/>
    </location>
</feature>
<dbReference type="GO" id="GO:0032259">
    <property type="term" value="P:methylation"/>
    <property type="evidence" value="ECO:0007669"/>
    <property type="project" value="UniProtKB-KW"/>
</dbReference>
<evidence type="ECO:0000256" key="9">
    <source>
        <dbReference type="ARBA" id="ARBA00022801"/>
    </source>
</evidence>
<dbReference type="STRING" id="29139.ENSVURP00010002021"/>
<dbReference type="GeneTree" id="ENSGT00530000064023"/>
<protein>
    <recommendedName>
        <fullName evidence="13">Sugar phosphate phosphatase</fullName>
        <ecNumber evidence="13">2.1.1.-</ecNumber>
        <ecNumber evidence="13">3.1.3.-</ecNumber>
    </recommendedName>
</protein>
<dbReference type="OrthoDB" id="541375at2759"/>
<dbReference type="GO" id="GO:0103026">
    <property type="term" value="F:fructose-1-phosphatase activity"/>
    <property type="evidence" value="ECO:0007669"/>
    <property type="project" value="RHEA"/>
</dbReference>
<keyword evidence="4" id="KW-0533">Nickel</keyword>